<feature type="region of interest" description="Disordered" evidence="1">
    <location>
        <begin position="329"/>
        <end position="352"/>
    </location>
</feature>
<evidence type="ECO:0000313" key="4">
    <source>
        <dbReference type="EMBL" id="TFK47574.1"/>
    </source>
</evidence>
<reference evidence="4 5" key="1">
    <citation type="journal article" date="2019" name="Nat. Ecol. Evol.">
        <title>Megaphylogeny resolves global patterns of mushroom evolution.</title>
        <authorList>
            <person name="Varga T."/>
            <person name="Krizsan K."/>
            <person name="Foldi C."/>
            <person name="Dima B."/>
            <person name="Sanchez-Garcia M."/>
            <person name="Sanchez-Ramirez S."/>
            <person name="Szollosi G.J."/>
            <person name="Szarkandi J.G."/>
            <person name="Papp V."/>
            <person name="Albert L."/>
            <person name="Andreopoulos W."/>
            <person name="Angelini C."/>
            <person name="Antonin V."/>
            <person name="Barry K.W."/>
            <person name="Bougher N.L."/>
            <person name="Buchanan P."/>
            <person name="Buyck B."/>
            <person name="Bense V."/>
            <person name="Catcheside P."/>
            <person name="Chovatia M."/>
            <person name="Cooper J."/>
            <person name="Damon W."/>
            <person name="Desjardin D."/>
            <person name="Finy P."/>
            <person name="Geml J."/>
            <person name="Haridas S."/>
            <person name="Hughes K."/>
            <person name="Justo A."/>
            <person name="Karasinski D."/>
            <person name="Kautmanova I."/>
            <person name="Kiss B."/>
            <person name="Kocsube S."/>
            <person name="Kotiranta H."/>
            <person name="LaButti K.M."/>
            <person name="Lechner B.E."/>
            <person name="Liimatainen K."/>
            <person name="Lipzen A."/>
            <person name="Lukacs Z."/>
            <person name="Mihaltcheva S."/>
            <person name="Morgado L.N."/>
            <person name="Niskanen T."/>
            <person name="Noordeloos M.E."/>
            <person name="Ohm R.A."/>
            <person name="Ortiz-Santana B."/>
            <person name="Ovrebo C."/>
            <person name="Racz N."/>
            <person name="Riley R."/>
            <person name="Savchenko A."/>
            <person name="Shiryaev A."/>
            <person name="Soop K."/>
            <person name="Spirin V."/>
            <person name="Szebenyi C."/>
            <person name="Tomsovsky M."/>
            <person name="Tulloss R.E."/>
            <person name="Uehling J."/>
            <person name="Grigoriev I.V."/>
            <person name="Vagvolgyi C."/>
            <person name="Papp T."/>
            <person name="Martin F.M."/>
            <person name="Miettinen O."/>
            <person name="Hibbett D.S."/>
            <person name="Nagy L.G."/>
        </authorList>
    </citation>
    <scope>NUCLEOTIDE SEQUENCE [LARGE SCALE GENOMIC DNA]</scope>
    <source>
        <strain evidence="4 5">OMC1185</strain>
    </source>
</reference>
<evidence type="ECO:0000256" key="2">
    <source>
        <dbReference type="SAM" id="Phobius"/>
    </source>
</evidence>
<keyword evidence="2" id="KW-1133">Transmembrane helix</keyword>
<dbReference type="InterPro" id="IPR045339">
    <property type="entry name" value="DUF6534"/>
</dbReference>
<feature type="region of interest" description="Disordered" evidence="1">
    <location>
        <begin position="252"/>
        <end position="292"/>
    </location>
</feature>
<feature type="compositionally biased region" description="Polar residues" evidence="1">
    <location>
        <begin position="332"/>
        <end position="352"/>
    </location>
</feature>
<proteinExistence type="predicted"/>
<evidence type="ECO:0000313" key="5">
    <source>
        <dbReference type="Proteomes" id="UP000305948"/>
    </source>
</evidence>
<feature type="transmembrane region" description="Helical" evidence="2">
    <location>
        <begin position="46"/>
        <end position="67"/>
    </location>
</feature>
<dbReference type="Proteomes" id="UP000305948">
    <property type="component" value="Unassembled WGS sequence"/>
</dbReference>
<organism evidence="4 5">
    <name type="scientific">Heliocybe sulcata</name>
    <dbReference type="NCBI Taxonomy" id="5364"/>
    <lineage>
        <taxon>Eukaryota</taxon>
        <taxon>Fungi</taxon>
        <taxon>Dikarya</taxon>
        <taxon>Basidiomycota</taxon>
        <taxon>Agaricomycotina</taxon>
        <taxon>Agaricomycetes</taxon>
        <taxon>Gloeophyllales</taxon>
        <taxon>Gloeophyllaceae</taxon>
        <taxon>Heliocybe</taxon>
    </lineage>
</organism>
<dbReference type="PANTHER" id="PTHR40465">
    <property type="entry name" value="CHROMOSOME 1, WHOLE GENOME SHOTGUN SEQUENCE"/>
    <property type="match status" value="1"/>
</dbReference>
<gene>
    <name evidence="4" type="ORF">OE88DRAFT_772195</name>
</gene>
<dbReference type="STRING" id="5364.A0A5C3MQN2"/>
<dbReference type="PANTHER" id="PTHR40465:SF1">
    <property type="entry name" value="DUF6534 DOMAIN-CONTAINING PROTEIN"/>
    <property type="match status" value="1"/>
</dbReference>
<feature type="domain" description="DUF6534" evidence="3">
    <location>
        <begin position="164"/>
        <end position="248"/>
    </location>
</feature>
<feature type="transmembrane region" description="Helical" evidence="2">
    <location>
        <begin position="155"/>
        <end position="178"/>
    </location>
</feature>
<dbReference type="OrthoDB" id="3183258at2759"/>
<feature type="transmembrane region" description="Helical" evidence="2">
    <location>
        <begin position="12"/>
        <end position="34"/>
    </location>
</feature>
<keyword evidence="2" id="KW-0812">Transmembrane</keyword>
<feature type="transmembrane region" description="Helical" evidence="2">
    <location>
        <begin position="87"/>
        <end position="109"/>
    </location>
</feature>
<sequence>MGSPAAVVHGPAIIGLFFNILLYGIMITQVFLYFKSFPKDRTWMKFYVLLLFVADTLNSVLDCIWMYQSIIIHFGDNDFVSKANWAFAADPAMTGIIAMLVQFFFAWRIKILTGSWILVIAVVIAALGGGLGGVGTAIAVTILPHFADFQMFQPVVVVWLISNAVCDVLITSALTWHLRRHKTGFPATDDIVNRIIRLTVQTGMLTAVVAVLDVGFFVGSPSGIHLAFNFPLSKLYTNSLMSTLNSRSGWKYNRTTEPSGHDPEAVSGAHLSTHREASRPRKPGPGVLNLSQGRTPEVFVHVESHQMVDMDNKGSSTLYQDVEDEHVRSHFGKSQGTLSNTSSSQDTMATRK</sequence>
<keyword evidence="5" id="KW-1185">Reference proteome</keyword>
<evidence type="ECO:0000256" key="1">
    <source>
        <dbReference type="SAM" id="MobiDB-lite"/>
    </source>
</evidence>
<name>A0A5C3MQN2_9AGAM</name>
<dbReference type="AlphaFoldDB" id="A0A5C3MQN2"/>
<feature type="transmembrane region" description="Helical" evidence="2">
    <location>
        <begin position="116"/>
        <end position="143"/>
    </location>
</feature>
<dbReference type="Pfam" id="PF20152">
    <property type="entry name" value="DUF6534"/>
    <property type="match status" value="1"/>
</dbReference>
<accession>A0A5C3MQN2</accession>
<dbReference type="EMBL" id="ML213523">
    <property type="protein sequence ID" value="TFK47574.1"/>
    <property type="molecule type" value="Genomic_DNA"/>
</dbReference>
<keyword evidence="2" id="KW-0472">Membrane</keyword>
<feature type="transmembrane region" description="Helical" evidence="2">
    <location>
        <begin position="198"/>
        <end position="219"/>
    </location>
</feature>
<protein>
    <recommendedName>
        <fullName evidence="3">DUF6534 domain-containing protein</fullName>
    </recommendedName>
</protein>
<evidence type="ECO:0000259" key="3">
    <source>
        <dbReference type="Pfam" id="PF20152"/>
    </source>
</evidence>